<organism evidence="1 2">
    <name type="scientific">Nicotiana tabacum</name>
    <name type="common">Common tobacco</name>
    <dbReference type="NCBI Taxonomy" id="4097"/>
    <lineage>
        <taxon>Eukaryota</taxon>
        <taxon>Viridiplantae</taxon>
        <taxon>Streptophyta</taxon>
        <taxon>Embryophyta</taxon>
        <taxon>Tracheophyta</taxon>
        <taxon>Spermatophyta</taxon>
        <taxon>Magnoliopsida</taxon>
        <taxon>eudicotyledons</taxon>
        <taxon>Gunneridae</taxon>
        <taxon>Pentapetalae</taxon>
        <taxon>asterids</taxon>
        <taxon>lamiids</taxon>
        <taxon>Solanales</taxon>
        <taxon>Solanaceae</taxon>
        <taxon>Nicotianoideae</taxon>
        <taxon>Nicotianeae</taxon>
        <taxon>Nicotiana</taxon>
    </lineage>
</organism>
<dbReference type="RefSeq" id="XP_075091643.1">
    <property type="nucleotide sequence ID" value="XM_075235542.1"/>
</dbReference>
<accession>A0AC58T366</accession>
<reference evidence="1" key="1">
    <citation type="journal article" date="2014" name="Nat. Commun.">
        <title>The tobacco genome sequence and its comparison with those of tomato and potato.</title>
        <authorList>
            <person name="Sierro N."/>
            <person name="Battey J.N."/>
            <person name="Ouadi S."/>
            <person name="Bakaher N."/>
            <person name="Bovet L."/>
            <person name="Willig A."/>
            <person name="Goepfert S."/>
            <person name="Peitsch M.C."/>
            <person name="Ivanov N.V."/>
        </authorList>
    </citation>
    <scope>NUCLEOTIDE SEQUENCE [LARGE SCALE GENOMIC DNA]</scope>
</reference>
<evidence type="ECO:0000313" key="1">
    <source>
        <dbReference type="Proteomes" id="UP000790787"/>
    </source>
</evidence>
<gene>
    <name evidence="2" type="primary">LOC142171835</name>
</gene>
<dbReference type="Proteomes" id="UP000790787">
    <property type="component" value="Chromosome 17"/>
</dbReference>
<keyword evidence="1" id="KW-1185">Reference proteome</keyword>
<proteinExistence type="predicted"/>
<evidence type="ECO:0000313" key="2">
    <source>
        <dbReference type="RefSeq" id="XP_075091643.1"/>
    </source>
</evidence>
<sequence length="713" mass="82196">MPHRVHHVIANSKDLFVQIEIEADGNEAESPSVKFGDPSDGDPTVSTHFDSMEQSMGEKEKDYEGRDHESAEESSYVDSSSENEEKGMANSINQSITPYPQIETVCQQMNEIVKKGRSISKRHPTQTKQIQHFKSSFDKREMKRGMKSRGAFDRLKKLVRIDKVSFVALQEPFVDINQLESFRRKLGFQMAATNCSNKVWCFWDDNYNCTIIKDHEQQLTLRIKHNSSPNDLWVTIVYAKSKAQERKHLWESLCNINQHVHGPWAILGDFNAIMDASEKKGGILHRLSRSMDFINCANECGMMDAGYVGNSFTWHNGRRRRHRVAKRLDRVFYNDDWSEMFFIVTVRHLPKTGSDHNVLLMRCATGNDKPIKYFKFLDFWTEQPQFMQIVQDSWDEEVRGNPYWIFHQKLKRLDMAKAYDRLSWVFLISVLRKIGFSDNFVDMGHGFFHSTRGIKQGDPLSPSLFIIAADSLSRALNHLYEKDQFIGFSMNLRGPKTNHLCYADDIVIFASGNKKSIQMIMKKINQYEEASGQKVNIEKSCFLTATHSSVIRRDMIKRVTGFSHQHFPFKYLGCPIYEGRKKIAYFSEIGKVVINKLNSWQGNLLSIGGKVILIKHVLQSQALHTLAAISPPKTVLKQLEKRSHPVVKAWDKSQSSAWCDLKKIRKDVEPHILWKINEGSIDFWRDNWIGSGPIANVTHLNNKPRAMKVKVNA</sequence>
<protein>
    <submittedName>
        <fullName evidence="2">Uncharacterized protein LOC142171835</fullName>
    </submittedName>
</protein>
<reference evidence="2" key="2">
    <citation type="submission" date="2025-08" db="UniProtKB">
        <authorList>
            <consortium name="RefSeq"/>
        </authorList>
    </citation>
    <scope>IDENTIFICATION</scope>
    <source>
        <tissue evidence="2">Leaf</tissue>
    </source>
</reference>
<name>A0AC58T366_TOBAC</name>